<feature type="region of interest" description="Disordered" evidence="4">
    <location>
        <begin position="41"/>
        <end position="95"/>
    </location>
</feature>
<evidence type="ECO:0000256" key="4">
    <source>
        <dbReference type="SAM" id="MobiDB-lite"/>
    </source>
</evidence>
<dbReference type="Gene3D" id="1.25.10.10">
    <property type="entry name" value="Leucine-rich Repeat Variant"/>
    <property type="match status" value="1"/>
</dbReference>
<dbReference type="AlphaFoldDB" id="A0A2T8I615"/>
<proteinExistence type="predicted"/>
<evidence type="ECO:0000256" key="3">
    <source>
        <dbReference type="PROSITE-ProRule" id="PRU00317"/>
    </source>
</evidence>
<reference evidence="5" key="1">
    <citation type="submission" date="2018-04" db="EMBL/GenBank/DDBJ databases">
        <title>WGS assembly of Panicum hallii.</title>
        <authorList>
            <person name="Lovell J."/>
            <person name="Jenkins J."/>
            <person name="Lowry D."/>
            <person name="Mamidi S."/>
            <person name="Sreedasyam A."/>
            <person name="Weng X."/>
            <person name="Barry K."/>
            <person name="Bonette J."/>
            <person name="Campitelli B."/>
            <person name="Daum C."/>
            <person name="Gordon S."/>
            <person name="Gould B."/>
            <person name="Lipzen A."/>
            <person name="Macqueen A."/>
            <person name="Palacio-Mejia J."/>
            <person name="Plott C."/>
            <person name="Shakirov E."/>
            <person name="Shu S."/>
            <person name="Yoshinaga Y."/>
            <person name="Zane M."/>
            <person name="Rokhsar D."/>
            <person name="Grimwood J."/>
            <person name="Schmutz J."/>
            <person name="Juenger T."/>
        </authorList>
    </citation>
    <scope>NUCLEOTIDE SEQUENCE [LARGE SCALE GENOMIC DNA]</scope>
    <source>
        <strain evidence="5">FIL2</strain>
    </source>
</reference>
<dbReference type="Proteomes" id="UP000243499">
    <property type="component" value="Chromosome 9"/>
</dbReference>
<dbReference type="Pfam" id="PF00806">
    <property type="entry name" value="PUF"/>
    <property type="match status" value="2"/>
</dbReference>
<accession>A0A2T8I615</accession>
<dbReference type="InterPro" id="IPR001313">
    <property type="entry name" value="Pumilio_RNA-bd_rpt"/>
</dbReference>
<evidence type="ECO:0008006" key="6">
    <source>
        <dbReference type="Google" id="ProtNLM"/>
    </source>
</evidence>
<keyword evidence="2" id="KW-0810">Translation regulation</keyword>
<gene>
    <name evidence="5" type="ORF">PAHAL_9G570400</name>
</gene>
<dbReference type="InterPro" id="IPR016024">
    <property type="entry name" value="ARM-type_fold"/>
</dbReference>
<feature type="compositionally biased region" description="Gly residues" evidence="4">
    <location>
        <begin position="52"/>
        <end position="66"/>
    </location>
</feature>
<evidence type="ECO:0000256" key="1">
    <source>
        <dbReference type="ARBA" id="ARBA00022737"/>
    </source>
</evidence>
<dbReference type="Gramene" id="PVH33107">
    <property type="protein sequence ID" value="PVH33107"/>
    <property type="gene ID" value="PAHAL_9G570400"/>
</dbReference>
<organism evidence="5">
    <name type="scientific">Panicum hallii</name>
    <dbReference type="NCBI Taxonomy" id="206008"/>
    <lineage>
        <taxon>Eukaryota</taxon>
        <taxon>Viridiplantae</taxon>
        <taxon>Streptophyta</taxon>
        <taxon>Embryophyta</taxon>
        <taxon>Tracheophyta</taxon>
        <taxon>Spermatophyta</taxon>
        <taxon>Magnoliopsida</taxon>
        <taxon>Liliopsida</taxon>
        <taxon>Poales</taxon>
        <taxon>Poaceae</taxon>
        <taxon>PACMAD clade</taxon>
        <taxon>Panicoideae</taxon>
        <taxon>Panicodae</taxon>
        <taxon>Paniceae</taxon>
        <taxon>Panicinae</taxon>
        <taxon>Panicum</taxon>
        <taxon>Panicum sect. Panicum</taxon>
    </lineage>
</organism>
<dbReference type="SUPFAM" id="SSF48371">
    <property type="entry name" value="ARM repeat"/>
    <property type="match status" value="1"/>
</dbReference>
<keyword evidence="1" id="KW-0677">Repeat</keyword>
<dbReference type="EMBL" id="CM008054">
    <property type="protein sequence ID" value="PVH33107.1"/>
    <property type="molecule type" value="Genomic_DNA"/>
</dbReference>
<dbReference type="InterPro" id="IPR011989">
    <property type="entry name" value="ARM-like"/>
</dbReference>
<dbReference type="GO" id="GO:0006417">
    <property type="term" value="P:regulation of translation"/>
    <property type="evidence" value="ECO:0007669"/>
    <property type="project" value="UniProtKB-KW"/>
</dbReference>
<dbReference type="PROSITE" id="PS50302">
    <property type="entry name" value="PUM"/>
    <property type="match status" value="1"/>
</dbReference>
<name>A0A2T8I615_9POAL</name>
<sequence>MGALHFVMGSRAWRVVFVELLRAGSFDELKVIVNVACESGPPRSTSRMMHAGGDGISRGSLQGGGAAHRTAPAAHQLPPERSPVPPQERPESSPRSLTRILRDVLLSEFGWKSMLECFVASRNPENQEIEELIVSHTVQFAKGKYSNNYLQEVLERGSDQLQENITGRVLTGNLVILSLDKHGSHVVRACFLRTG</sequence>
<feature type="repeat" description="Pumilio" evidence="3">
    <location>
        <begin position="131"/>
        <end position="167"/>
    </location>
</feature>
<dbReference type="GO" id="GO:0003723">
    <property type="term" value="F:RNA binding"/>
    <property type="evidence" value="ECO:0007669"/>
    <property type="project" value="InterPro"/>
</dbReference>
<evidence type="ECO:0000313" key="5">
    <source>
        <dbReference type="EMBL" id="PVH33107.1"/>
    </source>
</evidence>
<evidence type="ECO:0000256" key="2">
    <source>
        <dbReference type="ARBA" id="ARBA00022845"/>
    </source>
</evidence>
<protein>
    <recommendedName>
        <fullName evidence="6">PUM-HD domain-containing protein</fullName>
    </recommendedName>
</protein>